<protein>
    <submittedName>
        <fullName evidence="3">FUSC family protein</fullName>
    </submittedName>
</protein>
<evidence type="ECO:0000313" key="3">
    <source>
        <dbReference type="EMBL" id="ORA25465.1"/>
    </source>
</evidence>
<feature type="compositionally biased region" description="Basic and acidic residues" evidence="1">
    <location>
        <begin position="59"/>
        <end position="86"/>
    </location>
</feature>
<organism evidence="3 4">
    <name type="scientific">Mycobacterium aquaticum</name>
    <dbReference type="NCBI Taxonomy" id="1927124"/>
    <lineage>
        <taxon>Bacteria</taxon>
        <taxon>Bacillati</taxon>
        <taxon>Actinomycetota</taxon>
        <taxon>Actinomycetes</taxon>
        <taxon>Mycobacteriales</taxon>
        <taxon>Mycobacteriaceae</taxon>
        <taxon>Mycobacterium</taxon>
    </lineage>
</organism>
<feature type="transmembrane region" description="Helical" evidence="2">
    <location>
        <begin position="323"/>
        <end position="343"/>
    </location>
</feature>
<feature type="transmembrane region" description="Helical" evidence="2">
    <location>
        <begin position="265"/>
        <end position="285"/>
    </location>
</feature>
<evidence type="ECO:0000256" key="1">
    <source>
        <dbReference type="SAM" id="MobiDB-lite"/>
    </source>
</evidence>
<accession>A0A1X0A6G0</accession>
<feature type="compositionally biased region" description="Acidic residues" evidence="1">
    <location>
        <begin position="217"/>
        <end position="242"/>
    </location>
</feature>
<feature type="transmembrane region" description="Helical" evidence="2">
    <location>
        <begin position="291"/>
        <end position="311"/>
    </location>
</feature>
<feature type="compositionally biased region" description="Acidic residues" evidence="1">
    <location>
        <begin position="171"/>
        <end position="182"/>
    </location>
</feature>
<dbReference type="STRING" id="1927124.BST13_32810"/>
<feature type="region of interest" description="Disordered" evidence="1">
    <location>
        <begin position="24"/>
        <end position="254"/>
    </location>
</feature>
<keyword evidence="4" id="KW-1185">Reference proteome</keyword>
<dbReference type="EMBL" id="MVHF01000053">
    <property type="protein sequence ID" value="ORA25465.1"/>
    <property type="molecule type" value="Genomic_DNA"/>
</dbReference>
<evidence type="ECO:0000256" key="2">
    <source>
        <dbReference type="SAM" id="Phobius"/>
    </source>
</evidence>
<dbReference type="Proteomes" id="UP000192448">
    <property type="component" value="Unassembled WGS sequence"/>
</dbReference>
<keyword evidence="2" id="KW-0472">Membrane</keyword>
<name>A0A1X0A6G0_9MYCO</name>
<proteinExistence type="predicted"/>
<evidence type="ECO:0000313" key="4">
    <source>
        <dbReference type="Proteomes" id="UP000192448"/>
    </source>
</evidence>
<comment type="caution">
    <text evidence="3">The sequence shown here is derived from an EMBL/GenBank/DDBJ whole genome shotgun (WGS) entry which is preliminary data.</text>
</comment>
<dbReference type="AlphaFoldDB" id="A0A1X0A6G0"/>
<dbReference type="RefSeq" id="WP_083169635.1">
    <property type="nucleotide sequence ID" value="NZ_MVHF01000053.1"/>
</dbReference>
<gene>
    <name evidence="3" type="ORF">BST13_32810</name>
</gene>
<keyword evidence="2" id="KW-0812">Transmembrane</keyword>
<dbReference type="OrthoDB" id="4764613at2"/>
<reference evidence="3 4" key="1">
    <citation type="submission" date="2017-02" db="EMBL/GenBank/DDBJ databases">
        <title>The new phylogeny of genus Mycobacterium.</title>
        <authorList>
            <person name="Tortoli E."/>
            <person name="Trovato A."/>
            <person name="Cirillo D.M."/>
        </authorList>
    </citation>
    <scope>NUCLEOTIDE SEQUENCE [LARGE SCALE GENOMIC DNA]</scope>
    <source>
        <strain evidence="3 4">RW6</strain>
    </source>
</reference>
<feature type="compositionally biased region" description="Basic and acidic residues" evidence="1">
    <location>
        <begin position="129"/>
        <end position="139"/>
    </location>
</feature>
<sequence length="344" mass="36299">MTGPEDSHAATRPISVAELLAKNGTIGAPPVGGRRRRRRGNSDAVTVAELTGEIPIVSDHADEPEQAPAEKADKPAAEARPSRPDDTDIVVPSAPTNGAPVTDDTTEAEAEDTSGGVTDAEADYQAHLQARDAEHEPVEFKPSTRRPQYSRPLVRDYQPSGTGAERMSPDLVDDTDDDESAADDDRPAYLGSTLGPLFGGQSVADDVARRRGKPGPEDIDLEDRDHDDDEHTDLDEADEVDHADEHEKTAGSGGRVGATSLMHGLWVVGQCVIAVAFGAGLFIAFDQLWKWNTIVALILGVLVILGLAGGVRVVRKTEDIGSTLTAVAVGALVTFGPLALLQAS</sequence>
<keyword evidence="2" id="KW-1133">Transmembrane helix</keyword>